<evidence type="ECO:0000313" key="2">
    <source>
        <dbReference type="EMBL" id="PPK49229.1"/>
    </source>
</evidence>
<name>A0A2S6G053_9CLOT</name>
<accession>A0A2S6G053</accession>
<dbReference type="EMBL" id="PTIS01000002">
    <property type="protein sequence ID" value="PPK49229.1"/>
    <property type="molecule type" value="Genomic_DNA"/>
</dbReference>
<dbReference type="PROSITE" id="PS51707">
    <property type="entry name" value="CYTH"/>
    <property type="match status" value="1"/>
</dbReference>
<dbReference type="GeneID" id="75090607"/>
<dbReference type="OrthoDB" id="1953701at2"/>
<dbReference type="PANTHER" id="PTHR21028">
    <property type="entry name" value="SI:CH211-156B7.4"/>
    <property type="match status" value="1"/>
</dbReference>
<sequence>MKELETKILDIDLDEVRNKIKYLNLENVKCENQVNNLFDFPNKTLLAKKGYARVRFVEDLLNNKVVYYMTTKKMISQDKFKVMEEVEIEVSDGEEAIKLFESLGLELVGSVKKYRESYRYKNSLIEIDINDKSFCPFPYIEVETSTEEELKEVVELLGYTMEDTCSKTIYDILNDKGITPKSPLGI</sequence>
<dbReference type="PANTHER" id="PTHR21028:SF2">
    <property type="entry name" value="CYTH DOMAIN-CONTAINING PROTEIN"/>
    <property type="match status" value="1"/>
</dbReference>
<proteinExistence type="predicted"/>
<dbReference type="RefSeq" id="WP_029452469.1">
    <property type="nucleotide sequence ID" value="NZ_PTIS01000002.1"/>
</dbReference>
<dbReference type="Pfam" id="PF01928">
    <property type="entry name" value="CYTH"/>
    <property type="match status" value="1"/>
</dbReference>
<evidence type="ECO:0000313" key="3">
    <source>
        <dbReference type="Proteomes" id="UP000239863"/>
    </source>
</evidence>
<dbReference type="CDD" id="cd07890">
    <property type="entry name" value="CYTH-like_AC_IV-like"/>
    <property type="match status" value="1"/>
</dbReference>
<reference evidence="2 3" key="1">
    <citation type="submission" date="2018-02" db="EMBL/GenBank/DDBJ databases">
        <title>Genomic Encyclopedia of Archaeal and Bacterial Type Strains, Phase II (KMG-II): from individual species to whole genera.</title>
        <authorList>
            <person name="Goeker M."/>
        </authorList>
    </citation>
    <scope>NUCLEOTIDE SEQUENCE [LARGE SCALE GENOMIC DNA]</scope>
    <source>
        <strain evidence="2 3">DSM 15099</strain>
    </source>
</reference>
<protein>
    <submittedName>
        <fullName evidence="2">Adenylate cyclase</fullName>
    </submittedName>
</protein>
<dbReference type="InterPro" id="IPR033469">
    <property type="entry name" value="CYTH-like_dom_sf"/>
</dbReference>
<dbReference type="SMART" id="SM01118">
    <property type="entry name" value="CYTH"/>
    <property type="match status" value="1"/>
</dbReference>
<dbReference type="InterPro" id="IPR023577">
    <property type="entry name" value="CYTH_domain"/>
</dbReference>
<evidence type="ECO:0000259" key="1">
    <source>
        <dbReference type="PROSITE" id="PS51707"/>
    </source>
</evidence>
<comment type="caution">
    <text evidence="2">The sequence shown here is derived from an EMBL/GenBank/DDBJ whole genome shotgun (WGS) entry which is preliminary data.</text>
</comment>
<dbReference type="AlphaFoldDB" id="A0A2S6G053"/>
<dbReference type="Proteomes" id="UP000239863">
    <property type="component" value="Unassembled WGS sequence"/>
</dbReference>
<dbReference type="InterPro" id="IPR008173">
    <property type="entry name" value="Adenylyl_cyclase_CyaB"/>
</dbReference>
<organism evidence="2 3">
    <name type="scientific">Clostridium algidicarnis DSM 15099</name>
    <dbReference type="NCBI Taxonomy" id="1121295"/>
    <lineage>
        <taxon>Bacteria</taxon>
        <taxon>Bacillati</taxon>
        <taxon>Bacillota</taxon>
        <taxon>Clostridia</taxon>
        <taxon>Eubacteriales</taxon>
        <taxon>Clostridiaceae</taxon>
        <taxon>Clostridium</taxon>
    </lineage>
</organism>
<dbReference type="STRING" id="37659.GCA_000703125_01739"/>
<gene>
    <name evidence="2" type="ORF">BD821_102144</name>
</gene>
<dbReference type="SUPFAM" id="SSF55154">
    <property type="entry name" value="CYTH-like phosphatases"/>
    <property type="match status" value="1"/>
</dbReference>
<feature type="domain" description="CYTH" evidence="1">
    <location>
        <begin position="1"/>
        <end position="175"/>
    </location>
</feature>
<dbReference type="Gene3D" id="2.40.320.10">
    <property type="entry name" value="Hypothetical Protein Pfu-838710-001"/>
    <property type="match status" value="1"/>
</dbReference>